<evidence type="ECO:0000313" key="8">
    <source>
        <dbReference type="EMBL" id="AQP46787.1"/>
    </source>
</evidence>
<dbReference type="KEGG" id="tes:BW730_03830"/>
<dbReference type="STRING" id="1332264.BW730_03830"/>
<dbReference type="InterPro" id="IPR011006">
    <property type="entry name" value="CheY-like_superfamily"/>
</dbReference>
<evidence type="ECO:0000259" key="7">
    <source>
        <dbReference type="PROSITE" id="PS50110"/>
    </source>
</evidence>
<dbReference type="InterPro" id="IPR039420">
    <property type="entry name" value="WalR-like"/>
</dbReference>
<keyword evidence="1 5" id="KW-0597">Phosphoprotein</keyword>
<dbReference type="Pfam" id="PF00196">
    <property type="entry name" value="GerE"/>
    <property type="match status" value="1"/>
</dbReference>
<evidence type="ECO:0000256" key="5">
    <source>
        <dbReference type="PROSITE-ProRule" id="PRU00169"/>
    </source>
</evidence>
<feature type="domain" description="HTH luxR-type" evidence="6">
    <location>
        <begin position="151"/>
        <end position="216"/>
    </location>
</feature>
<evidence type="ECO:0000256" key="4">
    <source>
        <dbReference type="ARBA" id="ARBA00023163"/>
    </source>
</evidence>
<dbReference type="OrthoDB" id="9808843at2"/>
<dbReference type="PANTHER" id="PTHR43214:SF24">
    <property type="entry name" value="TRANSCRIPTIONAL REGULATORY PROTEIN NARL-RELATED"/>
    <property type="match status" value="1"/>
</dbReference>
<dbReference type="Gene3D" id="3.40.50.2300">
    <property type="match status" value="1"/>
</dbReference>
<dbReference type="CDD" id="cd06170">
    <property type="entry name" value="LuxR_C_like"/>
    <property type="match status" value="1"/>
</dbReference>
<evidence type="ECO:0000256" key="1">
    <source>
        <dbReference type="ARBA" id="ARBA00022553"/>
    </source>
</evidence>
<evidence type="ECO:0000256" key="3">
    <source>
        <dbReference type="ARBA" id="ARBA00023125"/>
    </source>
</evidence>
<keyword evidence="3 8" id="KW-0238">DNA-binding</keyword>
<dbReference type="PROSITE" id="PS00622">
    <property type="entry name" value="HTH_LUXR_1"/>
    <property type="match status" value="1"/>
</dbReference>
<dbReference type="InterPro" id="IPR001789">
    <property type="entry name" value="Sig_transdc_resp-reg_receiver"/>
</dbReference>
<dbReference type="SMART" id="SM00448">
    <property type="entry name" value="REC"/>
    <property type="match status" value="1"/>
</dbReference>
<dbReference type="SMART" id="SM00421">
    <property type="entry name" value="HTH_LUXR"/>
    <property type="match status" value="1"/>
</dbReference>
<dbReference type="GO" id="GO:0006355">
    <property type="term" value="P:regulation of DNA-templated transcription"/>
    <property type="evidence" value="ECO:0007669"/>
    <property type="project" value="InterPro"/>
</dbReference>
<evidence type="ECO:0000313" key="9">
    <source>
        <dbReference type="Proteomes" id="UP000188145"/>
    </source>
</evidence>
<dbReference type="AlphaFoldDB" id="A0A1Q2CKZ2"/>
<dbReference type="GO" id="GO:0000160">
    <property type="term" value="P:phosphorelay signal transduction system"/>
    <property type="evidence" value="ECO:0007669"/>
    <property type="project" value="InterPro"/>
</dbReference>
<dbReference type="InterPro" id="IPR016032">
    <property type="entry name" value="Sig_transdc_resp-reg_C-effctor"/>
</dbReference>
<dbReference type="RefSeq" id="WP_077685096.1">
    <property type="nucleotide sequence ID" value="NZ_CP019606.1"/>
</dbReference>
<dbReference type="PROSITE" id="PS50043">
    <property type="entry name" value="HTH_LUXR_2"/>
    <property type="match status" value="1"/>
</dbReference>
<dbReference type="Proteomes" id="UP000188145">
    <property type="component" value="Chromosome"/>
</dbReference>
<protein>
    <submittedName>
        <fullName evidence="8">DNA-binding response regulator</fullName>
    </submittedName>
</protein>
<dbReference type="EMBL" id="CP019606">
    <property type="protein sequence ID" value="AQP46787.1"/>
    <property type="molecule type" value="Genomic_DNA"/>
</dbReference>
<reference evidence="9" key="1">
    <citation type="submission" date="2017-02" db="EMBL/GenBank/DDBJ databases">
        <title>Tessaracoccus aquaemaris sp. nov., isolated from the intestine of a Korean rockfish, Sebastes schlegelii, in a marine aquaculture pond.</title>
        <authorList>
            <person name="Tak E.J."/>
            <person name="Bae J.-W."/>
        </authorList>
    </citation>
    <scope>NUCLEOTIDE SEQUENCE [LARGE SCALE GENOMIC DNA]</scope>
    <source>
        <strain evidence="9">NSG39</strain>
    </source>
</reference>
<sequence length="220" mass="23676">MTEPRPLRVVIADDQAMIRYGLRMICDDADDLEVVGEAGDGQAAIAQVRRTHPDVVLMDVRMPNLDGIQAIAAILADPTLGSPACLVLTTFDDEDYLAGALAAGASGFLLKDADPESLLVAIRRVAAGDSVLDPAVTARVVSGYVAQRRVRDDRIGLLSAREIEVLRAVADGLSNVDVGLRLYCSEATVKSHVRSMLTKLQMSNRVQLVIFAYESRLIST</sequence>
<dbReference type="PANTHER" id="PTHR43214">
    <property type="entry name" value="TWO-COMPONENT RESPONSE REGULATOR"/>
    <property type="match status" value="1"/>
</dbReference>
<dbReference type="Pfam" id="PF00072">
    <property type="entry name" value="Response_reg"/>
    <property type="match status" value="1"/>
</dbReference>
<keyword evidence="2" id="KW-0805">Transcription regulation</keyword>
<dbReference type="CDD" id="cd17535">
    <property type="entry name" value="REC_NarL-like"/>
    <property type="match status" value="1"/>
</dbReference>
<dbReference type="GO" id="GO:0003677">
    <property type="term" value="F:DNA binding"/>
    <property type="evidence" value="ECO:0007669"/>
    <property type="project" value="UniProtKB-KW"/>
</dbReference>
<evidence type="ECO:0000259" key="6">
    <source>
        <dbReference type="PROSITE" id="PS50043"/>
    </source>
</evidence>
<feature type="modified residue" description="4-aspartylphosphate" evidence="5">
    <location>
        <position position="59"/>
    </location>
</feature>
<organism evidence="8 9">
    <name type="scientific">Tessaracoccus aquimaris</name>
    <dbReference type="NCBI Taxonomy" id="1332264"/>
    <lineage>
        <taxon>Bacteria</taxon>
        <taxon>Bacillati</taxon>
        <taxon>Actinomycetota</taxon>
        <taxon>Actinomycetes</taxon>
        <taxon>Propionibacteriales</taxon>
        <taxon>Propionibacteriaceae</taxon>
        <taxon>Tessaracoccus</taxon>
    </lineage>
</organism>
<dbReference type="InterPro" id="IPR058245">
    <property type="entry name" value="NreC/VraR/RcsB-like_REC"/>
</dbReference>
<keyword evidence="9" id="KW-1185">Reference proteome</keyword>
<evidence type="ECO:0000256" key="2">
    <source>
        <dbReference type="ARBA" id="ARBA00023015"/>
    </source>
</evidence>
<dbReference type="PRINTS" id="PR00038">
    <property type="entry name" value="HTHLUXR"/>
</dbReference>
<proteinExistence type="predicted"/>
<feature type="domain" description="Response regulatory" evidence="7">
    <location>
        <begin position="8"/>
        <end position="126"/>
    </location>
</feature>
<accession>A0A1Q2CKZ2</accession>
<dbReference type="InterPro" id="IPR000792">
    <property type="entry name" value="Tscrpt_reg_LuxR_C"/>
</dbReference>
<keyword evidence="4" id="KW-0804">Transcription</keyword>
<dbReference type="SUPFAM" id="SSF46894">
    <property type="entry name" value="C-terminal effector domain of the bipartite response regulators"/>
    <property type="match status" value="1"/>
</dbReference>
<name>A0A1Q2CKZ2_9ACTN</name>
<gene>
    <name evidence="8" type="ORF">BW730_03830</name>
</gene>
<dbReference type="SUPFAM" id="SSF52172">
    <property type="entry name" value="CheY-like"/>
    <property type="match status" value="1"/>
</dbReference>
<dbReference type="PROSITE" id="PS50110">
    <property type="entry name" value="RESPONSE_REGULATORY"/>
    <property type="match status" value="1"/>
</dbReference>